<dbReference type="RefSeq" id="WP_193155804.1">
    <property type="nucleotide sequence ID" value="NZ_AQGU01000025.1"/>
</dbReference>
<evidence type="ECO:0000313" key="1">
    <source>
        <dbReference type="EMBL" id="MBE0359859.1"/>
    </source>
</evidence>
<proteinExistence type="predicted"/>
<comment type="caution">
    <text evidence="1">The sequence shown here is derived from an EMBL/GenBank/DDBJ whole genome shotgun (WGS) entry which is preliminary data.</text>
</comment>
<reference evidence="1 2" key="1">
    <citation type="submission" date="2015-06" db="EMBL/GenBank/DDBJ databases">
        <title>Genome sequence of Pseudoalteromonas aliena.</title>
        <authorList>
            <person name="Xie B.-B."/>
            <person name="Rong J.-C."/>
            <person name="Qin Q.-L."/>
            <person name="Zhang Y.-Z."/>
        </authorList>
    </citation>
    <scope>NUCLEOTIDE SEQUENCE [LARGE SCALE GENOMIC DNA]</scope>
    <source>
        <strain evidence="1 2">SW19</strain>
    </source>
</reference>
<accession>A0ABR9E345</accession>
<dbReference type="EMBL" id="AQGU01000025">
    <property type="protein sequence ID" value="MBE0359859.1"/>
    <property type="molecule type" value="Genomic_DNA"/>
</dbReference>
<keyword evidence="2" id="KW-1185">Reference proteome</keyword>
<gene>
    <name evidence="1" type="ORF">PALI_a1178</name>
</gene>
<dbReference type="Proteomes" id="UP000648482">
    <property type="component" value="Unassembled WGS sequence"/>
</dbReference>
<sequence length="297" mass="34102">MNIDFLSDLSDELQAALKEYGLNVPSPEQLRQQDKRSDELKDKIENYDLHNLLHHFFTAYTRRISVRKWNVHISDKLSESSEIIEIVNKLSHGNDINILLSNRVRKLNQSKFADLLLSEWGIHHLHFDESRSNELLFIYFNESDAYLIDILQHEKADGSVVTWTNTDLIQAMHDNWPSVLKPYVFKTNSQSPVLTTKERRVLRNKAANTTIVVNDGTEYMPMGGGYSASKHPTRAIVQSDSLYLTVKQLQKTVEENYLAIKQALSSYTSSPNLELKLGTNLEPIVIEVVHKVQLNLQ</sequence>
<evidence type="ECO:0000313" key="2">
    <source>
        <dbReference type="Proteomes" id="UP000648482"/>
    </source>
</evidence>
<organism evidence="1 2">
    <name type="scientific">Pseudoalteromonas aliena SW19</name>
    <dbReference type="NCBI Taxonomy" id="1314866"/>
    <lineage>
        <taxon>Bacteria</taxon>
        <taxon>Pseudomonadati</taxon>
        <taxon>Pseudomonadota</taxon>
        <taxon>Gammaproteobacteria</taxon>
        <taxon>Alteromonadales</taxon>
        <taxon>Pseudoalteromonadaceae</taxon>
        <taxon>Pseudoalteromonas</taxon>
    </lineage>
</organism>
<protein>
    <submittedName>
        <fullName evidence="1">Uncharacterized protein</fullName>
    </submittedName>
</protein>
<name>A0ABR9E345_9GAMM</name>